<dbReference type="Gene3D" id="1.20.1250.20">
    <property type="entry name" value="MFS general substrate transporter like domains"/>
    <property type="match status" value="1"/>
</dbReference>
<name>A0A7G7YLV5_9CORY</name>
<organism evidence="2 3">
    <name type="scientific">Corynebacterium anserum</name>
    <dbReference type="NCBI Taxonomy" id="2684406"/>
    <lineage>
        <taxon>Bacteria</taxon>
        <taxon>Bacillati</taxon>
        <taxon>Actinomycetota</taxon>
        <taxon>Actinomycetes</taxon>
        <taxon>Mycobacteriales</taxon>
        <taxon>Corynebacteriaceae</taxon>
        <taxon>Corynebacterium</taxon>
    </lineage>
</organism>
<dbReference type="KEGG" id="cans:GP473_01055"/>
<feature type="transmembrane region" description="Helical" evidence="1">
    <location>
        <begin position="106"/>
        <end position="131"/>
    </location>
</feature>
<sequence>MTTSQSSHSKKPVNTQWTLCLSLLFFASVVDELIATVLLLEIDNKDGLWPSFLFAVTTAGSLLAGPLSSRILIEGKSLTKILSAIIICEAIFILPCVYLHKRPEPILAVAIGGSLGLLGGALWMVVLLIVAESFENHQFDQVNKWVTTVRNAGFVVGPALGGLLYPRGLSIYIWEASASA</sequence>
<keyword evidence="1" id="KW-1133">Transmembrane helix</keyword>
<dbReference type="SUPFAM" id="SSF103473">
    <property type="entry name" value="MFS general substrate transporter"/>
    <property type="match status" value="1"/>
</dbReference>
<reference evidence="2 3" key="1">
    <citation type="submission" date="2019-12" db="EMBL/GenBank/DDBJ databases">
        <title>Corynebacterium sp. nov., isolated from feces of the Anser Albifrons in China.</title>
        <authorList>
            <person name="Liu Q."/>
        </authorList>
    </citation>
    <scope>NUCLEOTIDE SEQUENCE [LARGE SCALE GENOMIC DNA]</scope>
    <source>
        <strain evidence="2 3">23H37-10</strain>
    </source>
</reference>
<dbReference type="EMBL" id="CP046883">
    <property type="protein sequence ID" value="QNH95475.1"/>
    <property type="molecule type" value="Genomic_DNA"/>
</dbReference>
<keyword evidence="1" id="KW-0472">Membrane</keyword>
<gene>
    <name evidence="2" type="ORF">GP473_01055</name>
</gene>
<evidence type="ECO:0000256" key="1">
    <source>
        <dbReference type="SAM" id="Phobius"/>
    </source>
</evidence>
<proteinExistence type="predicted"/>
<accession>A0A7G7YLV5</accession>
<dbReference type="RefSeq" id="WP_186276989.1">
    <property type="nucleotide sequence ID" value="NZ_CP046883.1"/>
</dbReference>
<evidence type="ECO:0008006" key="4">
    <source>
        <dbReference type="Google" id="ProtNLM"/>
    </source>
</evidence>
<dbReference type="Proteomes" id="UP000515275">
    <property type="component" value="Chromosome"/>
</dbReference>
<evidence type="ECO:0000313" key="3">
    <source>
        <dbReference type="Proteomes" id="UP000515275"/>
    </source>
</evidence>
<dbReference type="InterPro" id="IPR036259">
    <property type="entry name" value="MFS_trans_sf"/>
</dbReference>
<feature type="transmembrane region" description="Helical" evidence="1">
    <location>
        <begin position="81"/>
        <end position="100"/>
    </location>
</feature>
<dbReference type="AlphaFoldDB" id="A0A7G7YLV5"/>
<keyword evidence="3" id="KW-1185">Reference proteome</keyword>
<protein>
    <recommendedName>
        <fullName evidence="4">Major facilitator superfamily (MFS) profile domain-containing protein</fullName>
    </recommendedName>
</protein>
<keyword evidence="1" id="KW-0812">Transmembrane</keyword>
<feature type="transmembrane region" description="Helical" evidence="1">
    <location>
        <begin position="48"/>
        <end position="69"/>
    </location>
</feature>
<feature type="transmembrane region" description="Helical" evidence="1">
    <location>
        <begin position="21"/>
        <end position="42"/>
    </location>
</feature>
<evidence type="ECO:0000313" key="2">
    <source>
        <dbReference type="EMBL" id="QNH95475.1"/>
    </source>
</evidence>